<evidence type="ECO:0000313" key="3">
    <source>
        <dbReference type="Proteomes" id="UP000247602"/>
    </source>
</evidence>
<dbReference type="Pfam" id="PF14019">
    <property type="entry name" value="DUF4235"/>
    <property type="match status" value="1"/>
</dbReference>
<dbReference type="RefSeq" id="WP_110553799.1">
    <property type="nucleotide sequence ID" value="NZ_JACIBU010000001.1"/>
</dbReference>
<proteinExistence type="predicted"/>
<protein>
    <submittedName>
        <fullName evidence="2">DUF4235 domain-containing protein</fullName>
    </submittedName>
</protein>
<dbReference type="OrthoDB" id="5191204at2"/>
<dbReference type="Proteomes" id="UP000580718">
    <property type="component" value="Unassembled WGS sequence"/>
</dbReference>
<dbReference type="Proteomes" id="UP000247602">
    <property type="component" value="Unassembled WGS sequence"/>
</dbReference>
<reference evidence="2 3" key="1">
    <citation type="submission" date="2018-06" db="EMBL/GenBank/DDBJ databases">
        <title>Draft genome sequence of Modestobacter versicolor CP153-2.</title>
        <authorList>
            <person name="Gundlapally S.R."/>
        </authorList>
    </citation>
    <scope>NUCLEOTIDE SEQUENCE [LARGE SCALE GENOMIC DNA]</scope>
    <source>
        <strain evidence="2 3">CP153-2</strain>
    </source>
</reference>
<dbReference type="AlphaFoldDB" id="A0A323V6T8"/>
<reference evidence="1 4" key="2">
    <citation type="submission" date="2020-08" db="EMBL/GenBank/DDBJ databases">
        <title>Sequencing the genomes of 1000 actinobacteria strains.</title>
        <authorList>
            <person name="Klenk H.-P."/>
        </authorList>
    </citation>
    <scope>NUCLEOTIDE SEQUENCE [LARGE SCALE GENOMIC DNA]</scope>
    <source>
        <strain evidence="1 4">DSM 16678</strain>
    </source>
</reference>
<comment type="caution">
    <text evidence="2">The sequence shown here is derived from an EMBL/GenBank/DDBJ whole genome shotgun (WGS) entry which is preliminary data.</text>
</comment>
<evidence type="ECO:0000313" key="4">
    <source>
        <dbReference type="Proteomes" id="UP000580718"/>
    </source>
</evidence>
<sequence>MATKTKAPKVKTPLLYKLLGPAMAIPAGIVVKKAADTAWLKVRGYPPPKNPAAPGVTWPDALAWAAVSGVLYASGRLVAARGAAAAYQKLTGHLPPGVNTDSAA</sequence>
<dbReference type="InterPro" id="IPR025329">
    <property type="entry name" value="DUF4235"/>
</dbReference>
<accession>A0A323V6T8</accession>
<evidence type="ECO:0000313" key="1">
    <source>
        <dbReference type="EMBL" id="MBB3676568.1"/>
    </source>
</evidence>
<dbReference type="EMBL" id="QKNV01000269">
    <property type="protein sequence ID" value="PZA19790.1"/>
    <property type="molecule type" value="Genomic_DNA"/>
</dbReference>
<name>A0A323V6T8_9ACTN</name>
<dbReference type="EMBL" id="JACIBU010000001">
    <property type="protein sequence ID" value="MBB3676568.1"/>
    <property type="molecule type" value="Genomic_DNA"/>
</dbReference>
<evidence type="ECO:0000313" key="2">
    <source>
        <dbReference type="EMBL" id="PZA19790.1"/>
    </source>
</evidence>
<gene>
    <name evidence="2" type="ORF">DMO24_18860</name>
    <name evidence="1" type="ORF">FHX36_002303</name>
</gene>
<keyword evidence="3" id="KW-1185">Reference proteome</keyword>
<organism evidence="2 3">
    <name type="scientific">Modestobacter versicolor</name>
    <dbReference type="NCBI Taxonomy" id="429133"/>
    <lineage>
        <taxon>Bacteria</taxon>
        <taxon>Bacillati</taxon>
        <taxon>Actinomycetota</taxon>
        <taxon>Actinomycetes</taxon>
        <taxon>Geodermatophilales</taxon>
        <taxon>Geodermatophilaceae</taxon>
        <taxon>Modestobacter</taxon>
    </lineage>
</organism>